<dbReference type="PANTHER" id="PTHR10877">
    <property type="entry name" value="POLYCYSTIN FAMILY MEMBER"/>
    <property type="match status" value="1"/>
</dbReference>
<evidence type="ECO:0000256" key="2">
    <source>
        <dbReference type="ARBA" id="ARBA00022692"/>
    </source>
</evidence>
<dbReference type="SMART" id="SM00308">
    <property type="entry name" value="LH2"/>
    <property type="match status" value="1"/>
</dbReference>
<evidence type="ECO:0000256" key="1">
    <source>
        <dbReference type="ARBA" id="ARBA00004370"/>
    </source>
</evidence>
<reference evidence="8" key="1">
    <citation type="submission" date="2015-11" db="EMBL/GenBank/DDBJ databases">
        <title>De novo transcriptome assembly of four potential Pierce s Disease insect vectors from Arizona vineyards.</title>
        <authorList>
            <person name="Tassone E.E."/>
        </authorList>
    </citation>
    <scope>NUCLEOTIDE SEQUENCE</scope>
</reference>
<keyword evidence="4 6" id="KW-0472">Membrane</keyword>
<comment type="subcellular location">
    <subcellularLocation>
        <location evidence="1">Membrane</location>
    </subcellularLocation>
</comment>
<dbReference type="SUPFAM" id="SSF49723">
    <property type="entry name" value="Lipase/lipooxygenase domain (PLAT/LH2 domain)"/>
    <property type="match status" value="1"/>
</dbReference>
<feature type="transmembrane region" description="Helical" evidence="6">
    <location>
        <begin position="65"/>
        <end position="85"/>
    </location>
</feature>
<evidence type="ECO:0000256" key="4">
    <source>
        <dbReference type="ARBA" id="ARBA00023136"/>
    </source>
</evidence>
<accession>A0A1B6M3N7</accession>
<feature type="non-terminal residue" evidence="8">
    <location>
        <position position="1"/>
    </location>
</feature>
<evidence type="ECO:0000259" key="7">
    <source>
        <dbReference type="PROSITE" id="PS50095"/>
    </source>
</evidence>
<dbReference type="InterPro" id="IPR001024">
    <property type="entry name" value="PLAT/LH2_dom"/>
</dbReference>
<dbReference type="GO" id="GO:0005262">
    <property type="term" value="F:calcium channel activity"/>
    <property type="evidence" value="ECO:0007669"/>
    <property type="project" value="TreeGrafter"/>
</dbReference>
<dbReference type="InterPro" id="IPR051223">
    <property type="entry name" value="Polycystin"/>
</dbReference>
<dbReference type="AlphaFoldDB" id="A0A1B6M3N7"/>
<dbReference type="PANTHER" id="PTHR10877:SF183">
    <property type="entry name" value="AT14535P-RELATED"/>
    <property type="match status" value="1"/>
</dbReference>
<evidence type="ECO:0000313" key="8">
    <source>
        <dbReference type="EMBL" id="JAT30527.1"/>
    </source>
</evidence>
<protein>
    <recommendedName>
        <fullName evidence="7">PLAT domain-containing protein</fullName>
    </recommendedName>
</protein>
<keyword evidence="2 6" id="KW-0812">Transmembrane</keyword>
<dbReference type="Pfam" id="PF01477">
    <property type="entry name" value="PLAT"/>
    <property type="match status" value="1"/>
</dbReference>
<dbReference type="InterPro" id="IPR000203">
    <property type="entry name" value="GPS"/>
</dbReference>
<dbReference type="GO" id="GO:0050982">
    <property type="term" value="P:detection of mechanical stimulus"/>
    <property type="evidence" value="ECO:0007669"/>
    <property type="project" value="TreeGrafter"/>
</dbReference>
<dbReference type="Gene3D" id="2.60.60.20">
    <property type="entry name" value="PLAT/LH2 domain"/>
    <property type="match status" value="1"/>
</dbReference>
<dbReference type="Gene3D" id="2.60.220.50">
    <property type="match status" value="1"/>
</dbReference>
<keyword evidence="3 6" id="KW-1133">Transmembrane helix</keyword>
<feature type="domain" description="PLAT" evidence="7">
    <location>
        <begin position="109"/>
        <end position="228"/>
    </location>
</feature>
<dbReference type="GO" id="GO:0016020">
    <property type="term" value="C:membrane"/>
    <property type="evidence" value="ECO:0007669"/>
    <property type="project" value="UniProtKB-SubCell"/>
</dbReference>
<dbReference type="Pfam" id="PF01825">
    <property type="entry name" value="GPS"/>
    <property type="match status" value="1"/>
</dbReference>
<feature type="non-terminal residue" evidence="8">
    <location>
        <position position="408"/>
    </location>
</feature>
<sequence>CRFWARNRWSSHGCNVQTDIGGGDEKVHCECYHISTFAAAVSEPHHKIDEFTDDELFLTVPYNPLILGVVIASILIYLLLCILLWDFDKRDEKLRTVILLEDNIPGSRYPYLVVFYTSSRFNAGTTAHVGFRLIGSLGSSHIHVLTNSAGNGKVLRRNSDNWYLLYSSEPLGILESVHIWHDNHGSSPDWYCDKVHVFDLKYGIETIFIVAQWMALTLKFYPEAMYNPISEEELYNVKRLMVDNFFLGLREGHFVLSVLLRHPRNPVTRIQRLSVLFSCIMVVMLCSLVFYLPQYNSFIVDDFEYTFGKRELWATLISILMISIVSYILLACFRRSYKYIFQRQQSVLYLARDSQYEPSRKASDMSQVSTAQDLGAAVSLKSDIFRHSLLKKGRHHAKDTCYNLVVRK</sequence>
<proteinExistence type="predicted"/>
<name>A0A1B6M3N7_9HEMI</name>
<evidence type="ECO:0000256" key="6">
    <source>
        <dbReference type="SAM" id="Phobius"/>
    </source>
</evidence>
<dbReference type="InterPro" id="IPR046338">
    <property type="entry name" value="GAIN_dom_sf"/>
</dbReference>
<dbReference type="PROSITE" id="PS50095">
    <property type="entry name" value="PLAT"/>
    <property type="match status" value="1"/>
</dbReference>
<evidence type="ECO:0000256" key="5">
    <source>
        <dbReference type="PROSITE-ProRule" id="PRU00152"/>
    </source>
</evidence>
<feature type="transmembrane region" description="Helical" evidence="6">
    <location>
        <begin position="273"/>
        <end position="292"/>
    </location>
</feature>
<feature type="transmembrane region" description="Helical" evidence="6">
    <location>
        <begin position="312"/>
        <end position="333"/>
    </location>
</feature>
<dbReference type="EMBL" id="GEBQ01009450">
    <property type="protein sequence ID" value="JAT30527.1"/>
    <property type="molecule type" value="Transcribed_RNA"/>
</dbReference>
<comment type="caution">
    <text evidence="5">Lacks conserved residue(s) required for the propagation of feature annotation.</text>
</comment>
<evidence type="ECO:0000256" key="3">
    <source>
        <dbReference type="ARBA" id="ARBA00022989"/>
    </source>
</evidence>
<dbReference type="InterPro" id="IPR036392">
    <property type="entry name" value="PLAT/LH2_dom_sf"/>
</dbReference>
<gene>
    <name evidence="8" type="ORF">g.7064</name>
</gene>
<organism evidence="8">
    <name type="scientific">Graphocephala atropunctata</name>
    <dbReference type="NCBI Taxonomy" id="36148"/>
    <lineage>
        <taxon>Eukaryota</taxon>
        <taxon>Metazoa</taxon>
        <taxon>Ecdysozoa</taxon>
        <taxon>Arthropoda</taxon>
        <taxon>Hexapoda</taxon>
        <taxon>Insecta</taxon>
        <taxon>Pterygota</taxon>
        <taxon>Neoptera</taxon>
        <taxon>Paraneoptera</taxon>
        <taxon>Hemiptera</taxon>
        <taxon>Auchenorrhyncha</taxon>
        <taxon>Membracoidea</taxon>
        <taxon>Cicadellidae</taxon>
        <taxon>Cicadellinae</taxon>
        <taxon>Cicadellini</taxon>
        <taxon>Graphocephala</taxon>
    </lineage>
</organism>